<feature type="domain" description="N-acetyltransferase" evidence="1">
    <location>
        <begin position="72"/>
        <end position="220"/>
    </location>
</feature>
<dbReference type="PANTHER" id="PTHR42791:SF1">
    <property type="entry name" value="N-ACETYLTRANSFERASE DOMAIN-CONTAINING PROTEIN"/>
    <property type="match status" value="1"/>
</dbReference>
<dbReference type="Pfam" id="PF00583">
    <property type="entry name" value="Acetyltransf_1"/>
    <property type="match status" value="1"/>
</dbReference>
<organism evidence="2 3">
    <name type="scientific">Streptomyces varsoviensis</name>
    <dbReference type="NCBI Taxonomy" id="67373"/>
    <lineage>
        <taxon>Bacteria</taxon>
        <taxon>Bacillati</taxon>
        <taxon>Actinomycetota</taxon>
        <taxon>Actinomycetes</taxon>
        <taxon>Kitasatosporales</taxon>
        <taxon>Streptomycetaceae</taxon>
        <taxon>Streptomyces</taxon>
    </lineage>
</organism>
<dbReference type="Proteomes" id="UP000037020">
    <property type="component" value="Unassembled WGS sequence"/>
</dbReference>
<dbReference type="PANTHER" id="PTHR42791">
    <property type="entry name" value="GNAT FAMILY ACETYLTRANSFERASE"/>
    <property type="match status" value="1"/>
</dbReference>
<reference evidence="2 3" key="1">
    <citation type="submission" date="2015-07" db="EMBL/GenBank/DDBJ databases">
        <authorList>
            <person name="Ju K.-S."/>
            <person name="Doroghazi J.R."/>
            <person name="Metcalf W.W."/>
        </authorList>
    </citation>
    <scope>NUCLEOTIDE SEQUENCE [LARGE SCALE GENOMIC DNA]</scope>
    <source>
        <strain evidence="2 3">NRRL B-3589</strain>
    </source>
</reference>
<comment type="caution">
    <text evidence="2">The sequence shown here is derived from an EMBL/GenBank/DDBJ whole genome shotgun (WGS) entry which is preliminary data.</text>
</comment>
<dbReference type="InterPro" id="IPR016181">
    <property type="entry name" value="Acyl_CoA_acyltransferase"/>
</dbReference>
<dbReference type="RefSeq" id="WP_030893118.1">
    <property type="nucleotide sequence ID" value="NZ_JBIRHZ010000002.1"/>
</dbReference>
<dbReference type="EMBL" id="LGUT01002109">
    <property type="protein sequence ID" value="KOG87648.1"/>
    <property type="molecule type" value="Genomic_DNA"/>
</dbReference>
<protein>
    <recommendedName>
        <fullName evidence="1">N-acetyltransferase domain-containing protein</fullName>
    </recommendedName>
</protein>
<dbReference type="InterPro" id="IPR052523">
    <property type="entry name" value="Trichothecene_AcTrans"/>
</dbReference>
<dbReference type="PROSITE" id="PS51186">
    <property type="entry name" value="GNAT"/>
    <property type="match status" value="1"/>
</dbReference>
<keyword evidence="3" id="KW-1185">Reference proteome</keyword>
<dbReference type="InterPro" id="IPR000182">
    <property type="entry name" value="GNAT_dom"/>
</dbReference>
<evidence type="ECO:0000313" key="3">
    <source>
        <dbReference type="Proteomes" id="UP000037020"/>
    </source>
</evidence>
<evidence type="ECO:0000259" key="1">
    <source>
        <dbReference type="PROSITE" id="PS51186"/>
    </source>
</evidence>
<evidence type="ECO:0000313" key="2">
    <source>
        <dbReference type="EMBL" id="KOG87648.1"/>
    </source>
</evidence>
<name>A0ABR5J2K2_9ACTN</name>
<dbReference type="Gene3D" id="3.40.630.30">
    <property type="match status" value="1"/>
</dbReference>
<gene>
    <name evidence="2" type="ORF">ADK38_24260</name>
</gene>
<accession>A0ABR5J2K2</accession>
<dbReference type="SUPFAM" id="SSF55729">
    <property type="entry name" value="Acyl-CoA N-acyltransferases (Nat)"/>
    <property type="match status" value="1"/>
</dbReference>
<sequence length="220" mass="23582">MPTIHPVAAGDAPRITAVLARAFAADPVMGWFFPESAFPDERARAEHLAAFFGTLLEFQYGPHGACQTAKPDEGHDGSEGGEVPARVVAAALWTPPGAPELSEETEQAMGLRMVELATERLDRLVSAYRLLREHVPDTPHWYLGVLGSDPAAQGGGYGAALLRSRLAVCDADGVPAYLEASKQANIGYYERFGFTVRGGAAGVELPDGGPVVWPMWREPR</sequence>
<proteinExistence type="predicted"/>